<evidence type="ECO:0000256" key="4">
    <source>
        <dbReference type="ARBA" id="ARBA00022741"/>
    </source>
</evidence>
<dbReference type="NCBIfam" id="NF004012">
    <property type="entry name" value="PRK05477.1-2"/>
    <property type="match status" value="1"/>
</dbReference>
<dbReference type="GO" id="GO:0050566">
    <property type="term" value="F:asparaginyl-tRNA synthase (glutamine-hydrolyzing) activity"/>
    <property type="evidence" value="ECO:0007669"/>
    <property type="project" value="RHEA"/>
</dbReference>
<keyword evidence="4 10" id="KW-0547">Nucleotide-binding</keyword>
<feature type="domain" description="Asn/Gln amidotransferase" evidence="11">
    <location>
        <begin position="336"/>
        <end position="488"/>
    </location>
</feature>
<dbReference type="InterPro" id="IPR014746">
    <property type="entry name" value="Gln_synth/guanido_kin_cat_dom"/>
</dbReference>
<dbReference type="SMART" id="SM00845">
    <property type="entry name" value="GatB_Yqey"/>
    <property type="match status" value="1"/>
</dbReference>
<dbReference type="PANTHER" id="PTHR11659:SF0">
    <property type="entry name" value="GLUTAMYL-TRNA(GLN) AMIDOTRANSFERASE SUBUNIT B, MITOCHONDRIAL"/>
    <property type="match status" value="1"/>
</dbReference>
<dbReference type="SUPFAM" id="SSF89095">
    <property type="entry name" value="GatB/YqeY motif"/>
    <property type="match status" value="1"/>
</dbReference>
<evidence type="ECO:0000256" key="6">
    <source>
        <dbReference type="ARBA" id="ARBA00022917"/>
    </source>
</evidence>
<evidence type="ECO:0000313" key="13">
    <source>
        <dbReference type="Proteomes" id="UP000223071"/>
    </source>
</evidence>
<sequence>MTAIATEYEVVIGLEVHCQLKTASKMFCGCSADYAGAEPNTHVCPVCLGMPGVLPVINEKAIEGIVLTGLALNCTIAPFSKFDRKNYPYPDLMKGYQISQYDLPICRDGWLEIEVDGARRRIGITRVHMEEDTARLLHRVDPVTGEAYSLIDVNRSGTPLMEIVSEPDIRSAAEAREYLVRLRQVLRYIGVSDANMEEGNFRCDANISVRRRGDTAFGTKVEIKNMNSFRAVHDALLYEERRQIAILEAGGKVEQETRGWSDERQMTLSQRSKEHAHDYRYFPEPDLPPLKLGAAFVERVRARLPELPAAKIARYRALGLSDYEATTLAEERPRAEYFERLMAALSGDDARRAKLAANWMLGEVARWLNANQAEIDRFPLAPEQLAGLIEQVANGTITALVGKDVFEQMVATGQSADAIIEQQGLAQISGEDELAGLVRRAIEANPRAVADFRAGKATAMKFLVGQVMRETKGRANAQVVQELLERELEK</sequence>
<comment type="subunit">
    <text evidence="2 10">Heterotrimer of A, B and C subunits.</text>
</comment>
<dbReference type="InterPro" id="IPR023168">
    <property type="entry name" value="GatB_Yqey_C_2"/>
</dbReference>
<dbReference type="InterPro" id="IPR004413">
    <property type="entry name" value="GatB"/>
</dbReference>
<keyword evidence="5 10" id="KW-0067">ATP-binding</keyword>
<evidence type="ECO:0000256" key="9">
    <source>
        <dbReference type="ARBA" id="ARBA00047913"/>
    </source>
</evidence>
<dbReference type="InterPro" id="IPR006075">
    <property type="entry name" value="Asn/Gln-tRNA_Trfase_suB/E_cat"/>
</dbReference>
<protein>
    <recommendedName>
        <fullName evidence="10">Aspartyl/glutamyl-tRNA(Asn/Gln) amidotransferase subunit B</fullName>
        <shortName evidence="10">Asp/Glu-ADT subunit B</shortName>
        <ecNumber evidence="10">6.3.5.-</ecNumber>
    </recommendedName>
</protein>
<dbReference type="InterPro" id="IPR018027">
    <property type="entry name" value="Asn/Gln_amidotransferase"/>
</dbReference>
<dbReference type="GO" id="GO:0006412">
    <property type="term" value="P:translation"/>
    <property type="evidence" value="ECO:0007669"/>
    <property type="project" value="UniProtKB-UniRule"/>
</dbReference>
<dbReference type="GO" id="GO:0016740">
    <property type="term" value="F:transferase activity"/>
    <property type="evidence" value="ECO:0007669"/>
    <property type="project" value="UniProtKB-KW"/>
</dbReference>
<reference evidence="12 13" key="1">
    <citation type="submission" date="2017-09" db="EMBL/GenBank/DDBJ databases">
        <title>Sequencing the genomes of two abundant thermophiles in Great Basin hot springs: Thermocrinis jamiesonii and novel Chloroflexi Thermoflexus hugenholtzii.</title>
        <authorList>
            <person name="Hedlund B."/>
        </authorList>
    </citation>
    <scope>NUCLEOTIDE SEQUENCE [LARGE SCALE GENOMIC DNA]</scope>
    <source>
        <strain evidence="12 13">G233</strain>
    </source>
</reference>
<dbReference type="PROSITE" id="PS01234">
    <property type="entry name" value="GATB"/>
    <property type="match status" value="1"/>
</dbReference>
<accession>A0A2A9HGF9</accession>
<keyword evidence="13" id="KW-1185">Reference proteome</keyword>
<comment type="catalytic activity">
    <reaction evidence="8 10">
        <text>L-aspartyl-tRNA(Asn) + L-glutamine + ATP + H2O = L-asparaginyl-tRNA(Asn) + L-glutamate + ADP + phosphate + 2 H(+)</text>
        <dbReference type="Rhea" id="RHEA:14513"/>
        <dbReference type="Rhea" id="RHEA-COMP:9674"/>
        <dbReference type="Rhea" id="RHEA-COMP:9677"/>
        <dbReference type="ChEBI" id="CHEBI:15377"/>
        <dbReference type="ChEBI" id="CHEBI:15378"/>
        <dbReference type="ChEBI" id="CHEBI:29985"/>
        <dbReference type="ChEBI" id="CHEBI:30616"/>
        <dbReference type="ChEBI" id="CHEBI:43474"/>
        <dbReference type="ChEBI" id="CHEBI:58359"/>
        <dbReference type="ChEBI" id="CHEBI:78515"/>
        <dbReference type="ChEBI" id="CHEBI:78516"/>
        <dbReference type="ChEBI" id="CHEBI:456216"/>
    </reaction>
</comment>
<dbReference type="EMBL" id="PDJQ01000001">
    <property type="protein sequence ID" value="PFG74222.1"/>
    <property type="molecule type" value="Genomic_DNA"/>
</dbReference>
<dbReference type="FunFam" id="1.10.10.410:FF:000001">
    <property type="entry name" value="Aspartyl/glutamyl-tRNA(Asn/Gln) amidotransferase subunit B"/>
    <property type="match status" value="1"/>
</dbReference>
<dbReference type="RefSeq" id="WP_098503625.1">
    <property type="nucleotide sequence ID" value="NZ_PDJQ01000001.1"/>
</dbReference>
<dbReference type="Pfam" id="PF02637">
    <property type="entry name" value="GatB_Yqey"/>
    <property type="match status" value="1"/>
</dbReference>
<evidence type="ECO:0000256" key="5">
    <source>
        <dbReference type="ARBA" id="ARBA00022840"/>
    </source>
</evidence>
<comment type="caution">
    <text evidence="12">The sequence shown here is derived from an EMBL/GenBank/DDBJ whole genome shotgun (WGS) entry which is preliminary data.</text>
</comment>
<dbReference type="Proteomes" id="UP000223071">
    <property type="component" value="Unassembled WGS sequence"/>
</dbReference>
<keyword evidence="12" id="KW-0808">Transferase</keyword>
<gene>
    <name evidence="10" type="primary">gatB</name>
    <name evidence="12" type="ORF">A9A59_1435</name>
</gene>
<evidence type="ECO:0000313" key="12">
    <source>
        <dbReference type="EMBL" id="PFG74222.1"/>
    </source>
</evidence>
<dbReference type="NCBIfam" id="TIGR00133">
    <property type="entry name" value="gatB"/>
    <property type="match status" value="1"/>
</dbReference>
<evidence type="ECO:0000256" key="7">
    <source>
        <dbReference type="ARBA" id="ARBA00024799"/>
    </source>
</evidence>
<evidence type="ECO:0000256" key="1">
    <source>
        <dbReference type="ARBA" id="ARBA00005306"/>
    </source>
</evidence>
<organism evidence="12 13">
    <name type="scientific">Tepidiforma thermophila (strain KCTC 52669 / CGMCC 1.13589 / G233)</name>
    <dbReference type="NCBI Taxonomy" id="2761530"/>
    <lineage>
        <taxon>Bacteria</taxon>
        <taxon>Bacillati</taxon>
        <taxon>Chloroflexota</taxon>
        <taxon>Tepidiformia</taxon>
        <taxon>Tepidiformales</taxon>
        <taxon>Tepidiformaceae</taxon>
        <taxon>Tepidiforma</taxon>
    </lineage>
</organism>
<evidence type="ECO:0000259" key="11">
    <source>
        <dbReference type="SMART" id="SM00845"/>
    </source>
</evidence>
<dbReference type="InterPro" id="IPR017958">
    <property type="entry name" value="Gln-tRNA_amidoTrfase_suB_CS"/>
</dbReference>
<dbReference type="Pfam" id="PF02934">
    <property type="entry name" value="GatB_N"/>
    <property type="match status" value="1"/>
</dbReference>
<dbReference type="GO" id="GO:0050567">
    <property type="term" value="F:glutaminyl-tRNA synthase (glutamine-hydrolyzing) activity"/>
    <property type="evidence" value="ECO:0007669"/>
    <property type="project" value="UniProtKB-UniRule"/>
</dbReference>
<evidence type="ECO:0000256" key="2">
    <source>
        <dbReference type="ARBA" id="ARBA00011123"/>
    </source>
</evidence>
<dbReference type="GO" id="GO:0005524">
    <property type="term" value="F:ATP binding"/>
    <property type="evidence" value="ECO:0007669"/>
    <property type="project" value="UniProtKB-KW"/>
</dbReference>
<dbReference type="Gene3D" id="1.10.150.380">
    <property type="entry name" value="GatB domain, N-terminal subdomain"/>
    <property type="match status" value="1"/>
</dbReference>
<dbReference type="InterPro" id="IPR017959">
    <property type="entry name" value="Asn/Gln-tRNA_amidoTrfase_suB/E"/>
</dbReference>
<evidence type="ECO:0000256" key="8">
    <source>
        <dbReference type="ARBA" id="ARBA00047380"/>
    </source>
</evidence>
<comment type="catalytic activity">
    <reaction evidence="9 10">
        <text>L-glutamyl-tRNA(Gln) + L-glutamine + ATP + H2O = L-glutaminyl-tRNA(Gln) + L-glutamate + ADP + phosphate + H(+)</text>
        <dbReference type="Rhea" id="RHEA:17521"/>
        <dbReference type="Rhea" id="RHEA-COMP:9681"/>
        <dbReference type="Rhea" id="RHEA-COMP:9684"/>
        <dbReference type="ChEBI" id="CHEBI:15377"/>
        <dbReference type="ChEBI" id="CHEBI:15378"/>
        <dbReference type="ChEBI" id="CHEBI:29985"/>
        <dbReference type="ChEBI" id="CHEBI:30616"/>
        <dbReference type="ChEBI" id="CHEBI:43474"/>
        <dbReference type="ChEBI" id="CHEBI:58359"/>
        <dbReference type="ChEBI" id="CHEBI:78520"/>
        <dbReference type="ChEBI" id="CHEBI:78521"/>
        <dbReference type="ChEBI" id="CHEBI:456216"/>
    </reaction>
</comment>
<comment type="similarity">
    <text evidence="1 10">Belongs to the GatB/GatE family. GatB subfamily.</text>
</comment>
<evidence type="ECO:0000256" key="3">
    <source>
        <dbReference type="ARBA" id="ARBA00022598"/>
    </source>
</evidence>
<dbReference type="PANTHER" id="PTHR11659">
    <property type="entry name" value="GLUTAMYL-TRNA GLN AMIDOTRANSFERASE SUBUNIT B MITOCHONDRIAL AND PROKARYOTIC PET112-RELATED"/>
    <property type="match status" value="1"/>
</dbReference>
<dbReference type="SUPFAM" id="SSF55931">
    <property type="entry name" value="Glutamine synthetase/guanido kinase"/>
    <property type="match status" value="1"/>
</dbReference>
<dbReference type="GO" id="GO:0070681">
    <property type="term" value="P:glutaminyl-tRNAGln biosynthesis via transamidation"/>
    <property type="evidence" value="ECO:0007669"/>
    <property type="project" value="TreeGrafter"/>
</dbReference>
<dbReference type="HAMAP" id="MF_00121">
    <property type="entry name" value="GatB"/>
    <property type="match status" value="1"/>
</dbReference>
<keyword evidence="6 10" id="KW-0648">Protein biosynthesis</keyword>
<proteinExistence type="inferred from homology"/>
<dbReference type="Gene3D" id="1.10.10.410">
    <property type="match status" value="1"/>
</dbReference>
<dbReference type="EC" id="6.3.5.-" evidence="10"/>
<dbReference type="NCBIfam" id="NF004014">
    <property type="entry name" value="PRK05477.1-4"/>
    <property type="match status" value="1"/>
</dbReference>
<comment type="function">
    <text evidence="7 10">Allows the formation of correctly charged Asn-tRNA(Asn) or Gln-tRNA(Gln) through the transamidation of misacylated Asp-tRNA(Asn) or Glu-tRNA(Gln) in organisms which lack either or both of asparaginyl-tRNA or glutaminyl-tRNA synthetases. The reaction takes place in the presence of glutamine and ATP through an activated phospho-Asp-tRNA(Asn) or phospho-Glu-tRNA(Gln).</text>
</comment>
<keyword evidence="3 10" id="KW-0436">Ligase</keyword>
<dbReference type="AlphaFoldDB" id="A0A2A9HGF9"/>
<name>A0A2A9HGF9_TEPT2</name>
<dbReference type="InterPro" id="IPR003789">
    <property type="entry name" value="Asn/Gln_tRNA_amidoTrase-B-like"/>
</dbReference>
<evidence type="ECO:0000256" key="10">
    <source>
        <dbReference type="HAMAP-Rule" id="MF_00121"/>
    </source>
</evidence>
<dbReference type="InterPro" id="IPR042114">
    <property type="entry name" value="GatB_C_1"/>
</dbReference>